<dbReference type="AlphaFoldDB" id="A0AB35FD58"/>
<organism evidence="6 7">
    <name type="scientific">Rhizobium laguerreae</name>
    <dbReference type="NCBI Taxonomy" id="1076926"/>
    <lineage>
        <taxon>Bacteria</taxon>
        <taxon>Pseudomonadati</taxon>
        <taxon>Pseudomonadota</taxon>
        <taxon>Alphaproteobacteria</taxon>
        <taxon>Hyphomicrobiales</taxon>
        <taxon>Rhizobiaceae</taxon>
        <taxon>Rhizobium/Agrobacterium group</taxon>
        <taxon>Rhizobium</taxon>
    </lineage>
</organism>
<evidence type="ECO:0000313" key="7">
    <source>
        <dbReference type="Proteomes" id="UP000758022"/>
    </source>
</evidence>
<keyword evidence="2 4" id="KW-0238">DNA-binding</keyword>
<feature type="DNA-binding region" description="H-T-H motif" evidence="4">
    <location>
        <begin position="37"/>
        <end position="56"/>
    </location>
</feature>
<sequence>MTQFLRARQPDQISVRRDKLLEAAAELFDTEGPGGAGLNAIAKKAGFTKSNVYRYFESREDVLLYLFLAEFDELSGAAETAILAQECGDSFAVADAFSRCFIQQPRCCHLMSIFSSVLEQNVSEVKIASVKRHLATQSGIIVAALVDRLPGASPQDCGWALAMTSALVAGMWPGVHPSPAAAKVLAKEEFAHMLLKPERDLTRSVAALLASISRGPPLTRRPIDPGADRRHRDMP</sequence>
<dbReference type="PRINTS" id="PR00455">
    <property type="entry name" value="HTHTETR"/>
</dbReference>
<dbReference type="GO" id="GO:0003700">
    <property type="term" value="F:DNA-binding transcription factor activity"/>
    <property type="evidence" value="ECO:0007669"/>
    <property type="project" value="TreeGrafter"/>
</dbReference>
<dbReference type="RefSeq" id="WP_221978955.1">
    <property type="nucleotide sequence ID" value="NZ_JAAXQQ010000004.1"/>
</dbReference>
<evidence type="ECO:0000313" key="6">
    <source>
        <dbReference type="EMBL" id="MBY3064519.1"/>
    </source>
</evidence>
<accession>A0AB35FD58</accession>
<dbReference type="InterPro" id="IPR041483">
    <property type="entry name" value="TetR_C_34"/>
</dbReference>
<feature type="domain" description="HTH tetR-type" evidence="5">
    <location>
        <begin position="14"/>
        <end position="74"/>
    </location>
</feature>
<evidence type="ECO:0000256" key="3">
    <source>
        <dbReference type="ARBA" id="ARBA00023163"/>
    </source>
</evidence>
<dbReference type="GO" id="GO:0000976">
    <property type="term" value="F:transcription cis-regulatory region binding"/>
    <property type="evidence" value="ECO:0007669"/>
    <property type="project" value="TreeGrafter"/>
</dbReference>
<name>A0AB35FD58_9HYPH</name>
<protein>
    <submittedName>
        <fullName evidence="6">TetR/AcrR family transcriptional regulator</fullName>
    </submittedName>
</protein>
<comment type="caution">
    <text evidence="6">The sequence shown here is derived from an EMBL/GenBank/DDBJ whole genome shotgun (WGS) entry which is preliminary data.</text>
</comment>
<dbReference type="Proteomes" id="UP000758022">
    <property type="component" value="Unassembled WGS sequence"/>
</dbReference>
<dbReference type="PROSITE" id="PS50977">
    <property type="entry name" value="HTH_TETR_2"/>
    <property type="match status" value="1"/>
</dbReference>
<dbReference type="Pfam" id="PF17929">
    <property type="entry name" value="TetR_C_34"/>
    <property type="match status" value="1"/>
</dbReference>
<evidence type="ECO:0000259" key="5">
    <source>
        <dbReference type="PROSITE" id="PS50977"/>
    </source>
</evidence>
<keyword evidence="1" id="KW-0805">Transcription regulation</keyword>
<gene>
    <name evidence="6" type="ORF">HFO74_13915</name>
</gene>
<evidence type="ECO:0000256" key="2">
    <source>
        <dbReference type="ARBA" id="ARBA00023125"/>
    </source>
</evidence>
<dbReference type="Gene3D" id="1.10.357.10">
    <property type="entry name" value="Tetracycline Repressor, domain 2"/>
    <property type="match status" value="1"/>
</dbReference>
<dbReference type="PANTHER" id="PTHR30055:SF234">
    <property type="entry name" value="HTH-TYPE TRANSCRIPTIONAL REGULATOR BETI"/>
    <property type="match status" value="1"/>
</dbReference>
<evidence type="ECO:0000256" key="1">
    <source>
        <dbReference type="ARBA" id="ARBA00023015"/>
    </source>
</evidence>
<dbReference type="PANTHER" id="PTHR30055">
    <property type="entry name" value="HTH-TYPE TRANSCRIPTIONAL REGULATOR RUTR"/>
    <property type="match status" value="1"/>
</dbReference>
<dbReference type="SUPFAM" id="SSF46689">
    <property type="entry name" value="Homeodomain-like"/>
    <property type="match status" value="1"/>
</dbReference>
<dbReference type="InterPro" id="IPR050109">
    <property type="entry name" value="HTH-type_TetR-like_transc_reg"/>
</dbReference>
<dbReference type="InterPro" id="IPR009057">
    <property type="entry name" value="Homeodomain-like_sf"/>
</dbReference>
<evidence type="ECO:0000256" key="4">
    <source>
        <dbReference type="PROSITE-ProRule" id="PRU00335"/>
    </source>
</evidence>
<dbReference type="EMBL" id="JAAXQQ010000004">
    <property type="protein sequence ID" value="MBY3064519.1"/>
    <property type="molecule type" value="Genomic_DNA"/>
</dbReference>
<proteinExistence type="predicted"/>
<keyword evidence="3" id="KW-0804">Transcription</keyword>
<reference evidence="6" key="1">
    <citation type="submission" date="2020-04" db="EMBL/GenBank/DDBJ databases">
        <title>Global-level population genomics supports evidence of horizontal gene transfer on evolution of Rhizobia in Lentils.</title>
        <authorList>
            <person name="Gai Y."/>
            <person name="Cook D."/>
            <person name="Riely B."/>
        </authorList>
    </citation>
    <scope>NUCLEOTIDE SEQUENCE</scope>
    <source>
        <strain evidence="6">TLR9</strain>
    </source>
</reference>
<dbReference type="Pfam" id="PF00440">
    <property type="entry name" value="TetR_N"/>
    <property type="match status" value="1"/>
</dbReference>
<dbReference type="InterPro" id="IPR001647">
    <property type="entry name" value="HTH_TetR"/>
</dbReference>